<evidence type="ECO:0000313" key="3">
    <source>
        <dbReference type="Proteomes" id="UP001157915"/>
    </source>
</evidence>
<dbReference type="PANTHER" id="PTHR39175:SF1">
    <property type="entry name" value="FAMILY PROTEIN, PUTATIVE (AFU_ORTHOLOGUE AFUA_3G15060)-RELATED"/>
    <property type="match status" value="1"/>
</dbReference>
<dbReference type="EMBL" id="FXUA01000001">
    <property type="protein sequence ID" value="SMP05776.1"/>
    <property type="molecule type" value="Genomic_DNA"/>
</dbReference>
<dbReference type="SUPFAM" id="SSF54593">
    <property type="entry name" value="Glyoxalase/Bleomycin resistance protein/Dihydroxybiphenyl dioxygenase"/>
    <property type="match status" value="1"/>
</dbReference>
<dbReference type="InterPro" id="IPR037523">
    <property type="entry name" value="VOC_core"/>
</dbReference>
<evidence type="ECO:0000259" key="1">
    <source>
        <dbReference type="PROSITE" id="PS51819"/>
    </source>
</evidence>
<dbReference type="InterPro" id="IPR029068">
    <property type="entry name" value="Glyas_Bleomycin-R_OHBP_Dase"/>
</dbReference>
<accession>A0ABY1NBT7</accession>
<dbReference type="PANTHER" id="PTHR39175">
    <property type="entry name" value="FAMILY PROTEIN, PUTATIVE (AFU_ORTHOLOGUE AFUA_3G15060)-RELATED"/>
    <property type="match status" value="1"/>
</dbReference>
<dbReference type="Proteomes" id="UP001157915">
    <property type="component" value="Unassembled WGS sequence"/>
</dbReference>
<feature type="domain" description="VOC" evidence="1">
    <location>
        <begin position="6"/>
        <end position="117"/>
    </location>
</feature>
<dbReference type="InterPro" id="IPR004360">
    <property type="entry name" value="Glyas_Fos-R_dOase_dom"/>
</dbReference>
<reference evidence="2 3" key="1">
    <citation type="submission" date="2017-05" db="EMBL/GenBank/DDBJ databases">
        <authorList>
            <person name="Varghese N."/>
            <person name="Submissions S."/>
        </authorList>
    </citation>
    <scope>NUCLEOTIDE SEQUENCE [LARGE SCALE GENOMIC DNA]</scope>
    <source>
        <strain evidence="2 3">DSM 15360</strain>
    </source>
</reference>
<proteinExistence type="predicted"/>
<dbReference type="Pfam" id="PF00903">
    <property type="entry name" value="Glyoxalase"/>
    <property type="match status" value="1"/>
</dbReference>
<sequence length="119" mass="13847">MLEIKHLDHILITIPTGTSKDARKFYLEILQLNEIHGNHPHGAIWIKLGNIELHIREEEGHQRNSARHAAFVVKNLKTAKDFLIHNNVEISYSSAIKGRDRCFFRDPWGNRLELIEFIS</sequence>
<comment type="caution">
    <text evidence="2">The sequence shown here is derived from an EMBL/GenBank/DDBJ whole genome shotgun (WGS) entry which is preliminary data.</text>
</comment>
<dbReference type="RefSeq" id="WP_283411319.1">
    <property type="nucleotide sequence ID" value="NZ_FXUA01000001.1"/>
</dbReference>
<dbReference type="PROSITE" id="PS51819">
    <property type="entry name" value="VOC"/>
    <property type="match status" value="1"/>
</dbReference>
<dbReference type="Gene3D" id="3.10.180.10">
    <property type="entry name" value="2,3-Dihydroxybiphenyl 1,2-Dioxygenase, domain 1"/>
    <property type="match status" value="1"/>
</dbReference>
<gene>
    <name evidence="2" type="ORF">SAMN06265367_101381</name>
</gene>
<protein>
    <recommendedName>
        <fullName evidence="1">VOC domain-containing protein</fullName>
    </recommendedName>
</protein>
<name>A0ABY1NBT7_9BACT</name>
<keyword evidence="3" id="KW-1185">Reference proteome</keyword>
<organism evidence="2 3">
    <name type="scientific">Algoriphagus winogradskyi</name>
    <dbReference type="NCBI Taxonomy" id="237017"/>
    <lineage>
        <taxon>Bacteria</taxon>
        <taxon>Pseudomonadati</taxon>
        <taxon>Bacteroidota</taxon>
        <taxon>Cytophagia</taxon>
        <taxon>Cytophagales</taxon>
        <taxon>Cyclobacteriaceae</taxon>
        <taxon>Algoriphagus</taxon>
    </lineage>
</organism>
<evidence type="ECO:0000313" key="2">
    <source>
        <dbReference type="EMBL" id="SMP05776.1"/>
    </source>
</evidence>